<comment type="caution">
    <text evidence="1">The sequence shown here is derived from an EMBL/GenBank/DDBJ whole genome shotgun (WGS) entry which is preliminary data.</text>
</comment>
<reference evidence="1 2" key="1">
    <citation type="submission" date="2023-09" db="EMBL/GenBank/DDBJ databases">
        <title>Genomes of two closely related lineages of the louse Polyplax serrata with different host specificities.</title>
        <authorList>
            <person name="Martinu J."/>
            <person name="Tarabai H."/>
            <person name="Stefka J."/>
            <person name="Hypsa V."/>
        </authorList>
    </citation>
    <scope>NUCLEOTIDE SEQUENCE [LARGE SCALE GENOMIC DNA]</scope>
    <source>
        <strain evidence="1">98ZLc_SE</strain>
    </source>
</reference>
<sequence length="129" mass="14839">MVENVLIRDSTNQQVEMFCQAVKKEIDVEDTLTNIQEFYELTLLDDSKSIQQKTAETIRIANKWEANEGPITTPFKNDRNKISWYANREDNIVRDGAPDAAGPGRVRDIREVRLLFSSSDFPNSMFPLQ</sequence>
<protein>
    <submittedName>
        <fullName evidence="1">Uncharacterized protein</fullName>
    </submittedName>
</protein>
<evidence type="ECO:0000313" key="2">
    <source>
        <dbReference type="Proteomes" id="UP001359485"/>
    </source>
</evidence>
<dbReference type="EMBL" id="JAWJWF010000045">
    <property type="protein sequence ID" value="KAK6627975.1"/>
    <property type="molecule type" value="Genomic_DNA"/>
</dbReference>
<accession>A0ABR1AVK5</accession>
<name>A0ABR1AVK5_POLSC</name>
<keyword evidence="2" id="KW-1185">Reference proteome</keyword>
<proteinExistence type="predicted"/>
<dbReference type="Proteomes" id="UP001359485">
    <property type="component" value="Unassembled WGS sequence"/>
</dbReference>
<organism evidence="1 2">
    <name type="scientific">Polyplax serrata</name>
    <name type="common">Common mouse louse</name>
    <dbReference type="NCBI Taxonomy" id="468196"/>
    <lineage>
        <taxon>Eukaryota</taxon>
        <taxon>Metazoa</taxon>
        <taxon>Ecdysozoa</taxon>
        <taxon>Arthropoda</taxon>
        <taxon>Hexapoda</taxon>
        <taxon>Insecta</taxon>
        <taxon>Pterygota</taxon>
        <taxon>Neoptera</taxon>
        <taxon>Paraneoptera</taxon>
        <taxon>Psocodea</taxon>
        <taxon>Troctomorpha</taxon>
        <taxon>Phthiraptera</taxon>
        <taxon>Anoplura</taxon>
        <taxon>Polyplacidae</taxon>
        <taxon>Polyplax</taxon>
    </lineage>
</organism>
<evidence type="ECO:0000313" key="1">
    <source>
        <dbReference type="EMBL" id="KAK6627975.1"/>
    </source>
</evidence>
<gene>
    <name evidence="1" type="ORF">RUM44_010457</name>
</gene>